<dbReference type="AlphaFoldDB" id="A0A1E7FP28"/>
<keyword evidence="2" id="KW-1185">Reference proteome</keyword>
<dbReference type="InParanoid" id="A0A1E7FP28"/>
<sequence length="168" mass="19675">MLMDERKEIRFEKVFQWCLPRFGDDDDQSLFKFQAARMRNYMRKRVIEDGYEPRYYKGDRVITGDHVARFYGACLLPSIREAMTKAALEDLTTCLHYSDDWDPECGGDWDAIYDDPKVVAPPGTADHRFKHGVLEDGYNKRWQAIVNFGKWITILQMKVELVADIIVV</sequence>
<dbReference type="KEGG" id="fcy:FRACYDRAFT_235960"/>
<evidence type="ECO:0000313" key="2">
    <source>
        <dbReference type="Proteomes" id="UP000095751"/>
    </source>
</evidence>
<gene>
    <name evidence="1" type="ORF">FRACYDRAFT_235960</name>
</gene>
<reference evidence="1 2" key="1">
    <citation type="submission" date="2016-09" db="EMBL/GenBank/DDBJ databases">
        <title>Extensive genetic diversity and differential bi-allelic expression allows diatom success in the polar Southern Ocean.</title>
        <authorList>
            <consortium name="DOE Joint Genome Institute"/>
            <person name="Mock T."/>
            <person name="Otillar R.P."/>
            <person name="Strauss J."/>
            <person name="Dupont C."/>
            <person name="Frickenhaus S."/>
            <person name="Maumus F."/>
            <person name="Mcmullan M."/>
            <person name="Sanges R."/>
            <person name="Schmutz J."/>
            <person name="Toseland A."/>
            <person name="Valas R."/>
            <person name="Veluchamy A."/>
            <person name="Ward B.J."/>
            <person name="Allen A."/>
            <person name="Barry K."/>
            <person name="Falciatore A."/>
            <person name="Ferrante M."/>
            <person name="Fortunato A.E."/>
            <person name="Gloeckner G."/>
            <person name="Gruber A."/>
            <person name="Hipkin R."/>
            <person name="Janech M."/>
            <person name="Kroth P."/>
            <person name="Leese F."/>
            <person name="Lindquist E."/>
            <person name="Lyon B.R."/>
            <person name="Martin J."/>
            <person name="Mayer C."/>
            <person name="Parker M."/>
            <person name="Quesneville H."/>
            <person name="Raymond J."/>
            <person name="Uhlig C."/>
            <person name="Valentin K.U."/>
            <person name="Worden A.Z."/>
            <person name="Armbrust E.V."/>
            <person name="Bowler C."/>
            <person name="Green B."/>
            <person name="Moulton V."/>
            <person name="Van Oosterhout C."/>
            <person name="Grigoriev I."/>
        </authorList>
    </citation>
    <scope>NUCLEOTIDE SEQUENCE [LARGE SCALE GENOMIC DNA]</scope>
    <source>
        <strain evidence="1 2">CCMP1102</strain>
    </source>
</reference>
<dbReference type="Proteomes" id="UP000095751">
    <property type="component" value="Unassembled WGS sequence"/>
</dbReference>
<organism evidence="1 2">
    <name type="scientific">Fragilariopsis cylindrus CCMP1102</name>
    <dbReference type="NCBI Taxonomy" id="635003"/>
    <lineage>
        <taxon>Eukaryota</taxon>
        <taxon>Sar</taxon>
        <taxon>Stramenopiles</taxon>
        <taxon>Ochrophyta</taxon>
        <taxon>Bacillariophyta</taxon>
        <taxon>Bacillariophyceae</taxon>
        <taxon>Bacillariophycidae</taxon>
        <taxon>Bacillariales</taxon>
        <taxon>Bacillariaceae</taxon>
        <taxon>Fragilariopsis</taxon>
    </lineage>
</organism>
<dbReference type="EMBL" id="KV784355">
    <property type="protein sequence ID" value="OEU19896.1"/>
    <property type="molecule type" value="Genomic_DNA"/>
</dbReference>
<evidence type="ECO:0000313" key="1">
    <source>
        <dbReference type="EMBL" id="OEU19896.1"/>
    </source>
</evidence>
<protein>
    <submittedName>
        <fullName evidence="1">Uncharacterized protein</fullName>
    </submittedName>
</protein>
<proteinExistence type="predicted"/>
<accession>A0A1E7FP28</accession>
<name>A0A1E7FP28_9STRA</name>